<reference evidence="1 2" key="1">
    <citation type="submission" date="2020-10" db="EMBL/GenBank/DDBJ databases">
        <title>Ca. Dormibacterota MAGs.</title>
        <authorList>
            <person name="Montgomery K."/>
        </authorList>
    </citation>
    <scope>NUCLEOTIDE SEQUENCE [LARGE SCALE GENOMIC DNA]</scope>
    <source>
        <strain evidence="1">SC8811_S16_3</strain>
    </source>
</reference>
<name>A0A934K8Y7_9BACT</name>
<organism evidence="1 2">
    <name type="scientific">Candidatus Dormiibacter inghamiae</name>
    <dbReference type="NCBI Taxonomy" id="3127013"/>
    <lineage>
        <taxon>Bacteria</taxon>
        <taxon>Bacillati</taxon>
        <taxon>Candidatus Dormiibacterota</taxon>
        <taxon>Candidatus Dormibacteria</taxon>
        <taxon>Candidatus Dormibacterales</taxon>
        <taxon>Candidatus Dormibacteraceae</taxon>
        <taxon>Candidatus Dormiibacter</taxon>
    </lineage>
</organism>
<dbReference type="AlphaFoldDB" id="A0A934K8Y7"/>
<dbReference type="Proteomes" id="UP000620075">
    <property type="component" value="Unassembled WGS sequence"/>
</dbReference>
<dbReference type="EMBL" id="JAEKNQ010000021">
    <property type="protein sequence ID" value="MBJ7602682.1"/>
    <property type="molecule type" value="Genomic_DNA"/>
</dbReference>
<comment type="caution">
    <text evidence="1">The sequence shown here is derived from an EMBL/GenBank/DDBJ whole genome shotgun (WGS) entry which is preliminary data.</text>
</comment>
<evidence type="ECO:0000313" key="2">
    <source>
        <dbReference type="Proteomes" id="UP000620075"/>
    </source>
</evidence>
<protein>
    <submittedName>
        <fullName evidence="1">Uncharacterized protein</fullName>
    </submittedName>
</protein>
<proteinExistence type="predicted"/>
<gene>
    <name evidence="1" type="ORF">JF888_05745</name>
</gene>
<dbReference type="RefSeq" id="WP_338177428.1">
    <property type="nucleotide sequence ID" value="NZ_JAEKNQ010000021.1"/>
</dbReference>
<sequence length="111" mass="13306">MIEQTVLEQQRALLWQRRSQERQNLRHLLHESDEILAWLEECLLHDLRFAPGWVMPRLVAILSHADSTLPRQLGGERRPERLMQFVYTAQERLMNESLRAREPARIIPLFR</sequence>
<evidence type="ECO:0000313" key="1">
    <source>
        <dbReference type="EMBL" id="MBJ7602682.1"/>
    </source>
</evidence>
<accession>A0A934K8Y7</accession>